<reference evidence="2" key="1">
    <citation type="journal article" date="2020" name="Stud. Mycol.">
        <title>101 Dothideomycetes genomes: a test case for predicting lifestyles and emergence of pathogens.</title>
        <authorList>
            <person name="Haridas S."/>
            <person name="Albert R."/>
            <person name="Binder M."/>
            <person name="Bloem J."/>
            <person name="Labutti K."/>
            <person name="Salamov A."/>
            <person name="Andreopoulos B."/>
            <person name="Baker S."/>
            <person name="Barry K."/>
            <person name="Bills G."/>
            <person name="Bluhm B."/>
            <person name="Cannon C."/>
            <person name="Castanera R."/>
            <person name="Culley D."/>
            <person name="Daum C."/>
            <person name="Ezra D."/>
            <person name="Gonzalez J."/>
            <person name="Henrissat B."/>
            <person name="Kuo A."/>
            <person name="Liang C."/>
            <person name="Lipzen A."/>
            <person name="Lutzoni F."/>
            <person name="Magnuson J."/>
            <person name="Mondo S."/>
            <person name="Nolan M."/>
            <person name="Ohm R."/>
            <person name="Pangilinan J."/>
            <person name="Park H.-J."/>
            <person name="Ramirez L."/>
            <person name="Alfaro M."/>
            <person name="Sun H."/>
            <person name="Tritt A."/>
            <person name="Yoshinaga Y."/>
            <person name="Zwiers L.-H."/>
            <person name="Turgeon B."/>
            <person name="Goodwin S."/>
            <person name="Spatafora J."/>
            <person name="Crous P."/>
            <person name="Grigoriev I."/>
        </authorList>
    </citation>
    <scope>NUCLEOTIDE SEQUENCE</scope>
    <source>
        <strain evidence="2">CBS 207.26</strain>
    </source>
</reference>
<dbReference type="AlphaFoldDB" id="A0A6A6EBF6"/>
<protein>
    <recommendedName>
        <fullName evidence="1">DUF7708 domain-containing protein</fullName>
    </recommendedName>
</protein>
<accession>A0A6A6EBF6</accession>
<sequence length="553" mass="63269">MALARRDQLSSLVPSNTSRTRLVGAYTEWYAQSEDSRWIDPARDAYLAAKELFSKELTEDECKRVWIKDKSSMRDVQAAVLQAQAEYERKNKRPKLQIWLARCSSRIIYYGNIMNVLAQHHPEYVALAWGAMKFLFVAVLNHEELLSKTSKAVSRIADVLPRAELHSVLYPTERMKESVAQLYANIIKFIQSAIKWYKKGTLAKSISAVINPYDVAFKDILEEITACSRRVDELANAALKAEIRDQHIQIQRLSELAIANHTRVEQILSSMNDQKQNYTTWQLDSILSLQSSEGLPSQEDSLKYCRSMRRRRRVRTPGSLSVSEMQRIRDWLTAESSSLLIAQAQGIKTSARDFAVDLLDVIIELQIPAIWALPWSTEEDEVISLQDILKSLVVQAINLNPDLCGNGINPISVNNFKRTKTEKEWFAILDKCLKSFARIYVFIDLELIEQASQDSNMESSEFIEGLQQFTQRCSTGIVKIVVLSWKYASIAEGDDEDLDAVFVKTDRGRQRLHLMRDPRYRAAFALRQKNVPNKIKEFLRVNGKERSVGLELG</sequence>
<evidence type="ECO:0000259" key="1">
    <source>
        <dbReference type="Pfam" id="PF24809"/>
    </source>
</evidence>
<gene>
    <name evidence="2" type="ORF">K469DRAFT_703077</name>
</gene>
<organism evidence="2 3">
    <name type="scientific">Zopfia rhizophila CBS 207.26</name>
    <dbReference type="NCBI Taxonomy" id="1314779"/>
    <lineage>
        <taxon>Eukaryota</taxon>
        <taxon>Fungi</taxon>
        <taxon>Dikarya</taxon>
        <taxon>Ascomycota</taxon>
        <taxon>Pezizomycotina</taxon>
        <taxon>Dothideomycetes</taxon>
        <taxon>Dothideomycetes incertae sedis</taxon>
        <taxon>Zopfiaceae</taxon>
        <taxon>Zopfia</taxon>
    </lineage>
</organism>
<evidence type="ECO:0000313" key="3">
    <source>
        <dbReference type="Proteomes" id="UP000800200"/>
    </source>
</evidence>
<dbReference type="EMBL" id="ML994623">
    <property type="protein sequence ID" value="KAF2188503.1"/>
    <property type="molecule type" value="Genomic_DNA"/>
</dbReference>
<keyword evidence="3" id="KW-1185">Reference proteome</keyword>
<dbReference type="Proteomes" id="UP000800200">
    <property type="component" value="Unassembled WGS sequence"/>
</dbReference>
<dbReference type="OrthoDB" id="61900at2759"/>
<feature type="domain" description="DUF7708" evidence="1">
    <location>
        <begin position="99"/>
        <end position="243"/>
    </location>
</feature>
<name>A0A6A6EBF6_9PEZI</name>
<evidence type="ECO:0000313" key="2">
    <source>
        <dbReference type="EMBL" id="KAF2188503.1"/>
    </source>
</evidence>
<proteinExistence type="predicted"/>
<dbReference type="InterPro" id="IPR056125">
    <property type="entry name" value="DUF7708"/>
</dbReference>
<dbReference type="Pfam" id="PF24809">
    <property type="entry name" value="DUF7708"/>
    <property type="match status" value="1"/>
</dbReference>